<dbReference type="STRING" id="5286.A0A0K3CGX9"/>
<dbReference type="InterPro" id="IPR019927">
    <property type="entry name" value="Ribosomal_uL3_bac/org-type"/>
</dbReference>
<protein>
    <recommendedName>
        <fullName evidence="7">Large ribosomal subunit protein uL3m</fullName>
    </recommendedName>
</protein>
<dbReference type="GO" id="GO:0003735">
    <property type="term" value="F:structural constituent of ribosome"/>
    <property type="evidence" value="ECO:0007669"/>
    <property type="project" value="InterPro"/>
</dbReference>
<dbReference type="InterPro" id="IPR019926">
    <property type="entry name" value="Ribosomal_uL3_CS"/>
</dbReference>
<dbReference type="PANTHER" id="PTHR11229">
    <property type="entry name" value="50S RIBOSOMAL PROTEIN L3"/>
    <property type="match status" value="1"/>
</dbReference>
<evidence type="ECO:0000256" key="6">
    <source>
        <dbReference type="ARBA" id="ARBA00023274"/>
    </source>
</evidence>
<evidence type="ECO:0000256" key="4">
    <source>
        <dbReference type="ARBA" id="ARBA00022980"/>
    </source>
</evidence>
<comment type="similarity">
    <text evidence="2 8">Belongs to the universal ribosomal protein uL3 family.</text>
</comment>
<dbReference type="Pfam" id="PF00297">
    <property type="entry name" value="Ribosomal_L3"/>
    <property type="match status" value="1"/>
</dbReference>
<dbReference type="GO" id="GO:0006412">
    <property type="term" value="P:translation"/>
    <property type="evidence" value="ECO:0007669"/>
    <property type="project" value="InterPro"/>
</dbReference>
<dbReference type="NCBIfam" id="TIGR03625">
    <property type="entry name" value="L3_bact"/>
    <property type="match status" value="1"/>
</dbReference>
<dbReference type="OMA" id="RIREPNT"/>
<sequence>MQALAASVKLLTLTPNTLTRRFARTLATAASSPAPSPSPDPAQAAAQPRVFTPESRRTGVLARKHGMTALWATDGTRIPVTVLELDAVQVISSQSYPAPSPRHRVRHTVILGCSPRKAKTTHNALLGQFKKAGVEPKMRLAEFEVTEDALVPAGTVISAAHFVPGQHVDVQAPSIGKGFQGPMKRHGFRGLRASHGVSISHRSHGSTGQHQEPGRVWPGKKMAGRMGGKNVTTQNLMVERIDLARNVVYVRGHVPGAPGGFVRVTDAIKKVGWKAKERARRGLDLVSEETGEREVVKGVKTLPFPTASVEEAKAWPQEIQRVGGFR</sequence>
<evidence type="ECO:0000256" key="9">
    <source>
        <dbReference type="SAM" id="MobiDB-lite"/>
    </source>
</evidence>
<dbReference type="FunFam" id="2.40.30.10:FF:000004">
    <property type="entry name" value="50S ribosomal protein L3"/>
    <property type="match status" value="1"/>
</dbReference>
<feature type="region of interest" description="Disordered" evidence="9">
    <location>
        <begin position="28"/>
        <end position="49"/>
    </location>
</feature>
<evidence type="ECO:0000256" key="1">
    <source>
        <dbReference type="ARBA" id="ARBA00004173"/>
    </source>
</evidence>
<dbReference type="Proteomes" id="UP000199069">
    <property type="component" value="Unassembled WGS sequence"/>
</dbReference>
<dbReference type="OrthoDB" id="274683at2759"/>
<dbReference type="InterPro" id="IPR000597">
    <property type="entry name" value="Ribosomal_uL3"/>
</dbReference>
<evidence type="ECO:0000256" key="5">
    <source>
        <dbReference type="ARBA" id="ARBA00023128"/>
    </source>
</evidence>
<dbReference type="PANTHER" id="PTHR11229:SF8">
    <property type="entry name" value="LARGE RIBOSOMAL SUBUNIT PROTEIN UL3M"/>
    <property type="match status" value="1"/>
</dbReference>
<evidence type="ECO:0000313" key="11">
    <source>
        <dbReference type="EMBL" id="PRQ73557.1"/>
    </source>
</evidence>
<gene>
    <name evidence="10" type="primary">FGENESH: predicted gene_7.26</name>
    <name evidence="11" type="ORF">AAT19DRAFT_15124</name>
    <name evidence="10" type="ORF">BN2166_0036410</name>
</gene>
<dbReference type="GO" id="GO:0005762">
    <property type="term" value="C:mitochondrial large ribosomal subunit"/>
    <property type="evidence" value="ECO:0007669"/>
    <property type="project" value="TreeGrafter"/>
</dbReference>
<reference evidence="11 13" key="2">
    <citation type="journal article" date="2018" name="Elife">
        <title>Functional genomics of lipid metabolism in the oleaginous yeast Rhodosporidium toruloides.</title>
        <authorList>
            <person name="Coradetti S.T."/>
            <person name="Pinel D."/>
            <person name="Geiselman G."/>
            <person name="Ito M."/>
            <person name="Mondo S."/>
            <person name="Reilly M.C."/>
            <person name="Cheng Y.F."/>
            <person name="Bauer S."/>
            <person name="Grigoriev I."/>
            <person name="Gladden J.M."/>
            <person name="Simmons B.A."/>
            <person name="Brem R."/>
            <person name="Arkin A.P."/>
            <person name="Skerker J.M."/>
        </authorList>
    </citation>
    <scope>NUCLEOTIDE SEQUENCE [LARGE SCALE GENOMIC DNA]</scope>
    <source>
        <strain evidence="11 13">NBRC 0880</strain>
    </source>
</reference>
<dbReference type="SUPFAM" id="SSF50447">
    <property type="entry name" value="Translation proteins"/>
    <property type="match status" value="1"/>
</dbReference>
<dbReference type="AlphaFoldDB" id="A0A0K3CGX9"/>
<keyword evidence="5" id="KW-0496">Mitochondrion</keyword>
<evidence type="ECO:0000313" key="13">
    <source>
        <dbReference type="Proteomes" id="UP000239560"/>
    </source>
</evidence>
<dbReference type="Proteomes" id="UP000239560">
    <property type="component" value="Unassembled WGS sequence"/>
</dbReference>
<accession>A0A0K3CGX9</accession>
<organism evidence="10 12">
    <name type="scientific">Rhodotorula toruloides</name>
    <name type="common">Yeast</name>
    <name type="synonym">Rhodosporidium toruloides</name>
    <dbReference type="NCBI Taxonomy" id="5286"/>
    <lineage>
        <taxon>Eukaryota</taxon>
        <taxon>Fungi</taxon>
        <taxon>Dikarya</taxon>
        <taxon>Basidiomycota</taxon>
        <taxon>Pucciniomycotina</taxon>
        <taxon>Microbotryomycetes</taxon>
        <taxon>Sporidiobolales</taxon>
        <taxon>Sporidiobolaceae</taxon>
        <taxon>Rhodotorula</taxon>
    </lineage>
</organism>
<reference evidence="10 12" key="1">
    <citation type="submission" date="2015-07" db="EMBL/GenBank/DDBJ databases">
        <authorList>
            <person name="Cajimat M.N.B."/>
            <person name="Milazzo M.L."/>
            <person name="Fulhorst C.F."/>
        </authorList>
    </citation>
    <scope>NUCLEOTIDE SEQUENCE [LARGE SCALE GENOMIC DNA]</scope>
    <source>
        <strain evidence="10">Single colony</strain>
    </source>
</reference>
<evidence type="ECO:0000313" key="12">
    <source>
        <dbReference type="Proteomes" id="UP000199069"/>
    </source>
</evidence>
<evidence type="ECO:0000313" key="10">
    <source>
        <dbReference type="EMBL" id="CTR07780.1"/>
    </source>
</evidence>
<name>A0A0K3CGX9_RHOTO</name>
<keyword evidence="6 8" id="KW-0687">Ribonucleoprotein</keyword>
<keyword evidence="4 8" id="KW-0689">Ribosomal protein</keyword>
<dbReference type="EMBL" id="CWKI01000007">
    <property type="protein sequence ID" value="CTR07780.1"/>
    <property type="molecule type" value="Genomic_DNA"/>
</dbReference>
<evidence type="ECO:0000256" key="3">
    <source>
        <dbReference type="ARBA" id="ARBA00022946"/>
    </source>
</evidence>
<proteinExistence type="inferred from homology"/>
<dbReference type="PROSITE" id="PS00474">
    <property type="entry name" value="RIBOSOMAL_L3"/>
    <property type="match status" value="1"/>
</dbReference>
<evidence type="ECO:0000256" key="8">
    <source>
        <dbReference type="RuleBase" id="RU003905"/>
    </source>
</evidence>
<feature type="region of interest" description="Disordered" evidence="9">
    <location>
        <begin position="199"/>
        <end position="227"/>
    </location>
</feature>
<comment type="subcellular location">
    <subcellularLocation>
        <location evidence="1">Mitochondrion</location>
    </subcellularLocation>
</comment>
<dbReference type="InterPro" id="IPR009000">
    <property type="entry name" value="Transl_B-barrel_sf"/>
</dbReference>
<dbReference type="EMBL" id="LCTV02000007">
    <property type="protein sequence ID" value="PRQ73557.1"/>
    <property type="molecule type" value="Genomic_DNA"/>
</dbReference>
<evidence type="ECO:0000256" key="2">
    <source>
        <dbReference type="ARBA" id="ARBA00006540"/>
    </source>
</evidence>
<keyword evidence="3" id="KW-0809">Transit peptide</keyword>
<evidence type="ECO:0000256" key="7">
    <source>
        <dbReference type="ARBA" id="ARBA00035209"/>
    </source>
</evidence>
<dbReference type="Gene3D" id="2.40.30.10">
    <property type="entry name" value="Translation factors"/>
    <property type="match status" value="2"/>
</dbReference>
<keyword evidence="12" id="KW-1185">Reference proteome</keyword>